<feature type="transmembrane region" description="Helical" evidence="8">
    <location>
        <begin position="239"/>
        <end position="256"/>
    </location>
</feature>
<keyword evidence="6 8" id="KW-1133">Transmembrane helix</keyword>
<feature type="transmembrane region" description="Helical" evidence="8">
    <location>
        <begin position="151"/>
        <end position="180"/>
    </location>
</feature>
<dbReference type="Pfam" id="PF13231">
    <property type="entry name" value="PMT_2"/>
    <property type="match status" value="1"/>
</dbReference>
<evidence type="ECO:0000256" key="5">
    <source>
        <dbReference type="ARBA" id="ARBA00022692"/>
    </source>
</evidence>
<dbReference type="EMBL" id="JADJNC010000013">
    <property type="protein sequence ID" value="MBK7423303.1"/>
    <property type="molecule type" value="Genomic_DNA"/>
</dbReference>
<sequence>MKALASSPMRLYWLGLLALLAFRLWFAAVLPMTGDEAYFVFWGEHPAGGYYDHPPMVGWWLSALLTISRAEWFLRLPALVLPLILAWGVWWLVRTYGAERARLAALLILLQPANVLNVLITTDTPVILFSFLSILAYVAALRSAQQPRLALLWHALAGALLGLAFLGKYFAALLGMAYLVHVLFIRRDAVRWPGFALLLVAALPAPLYNLWWNSSHCWVNILFNFMNRNAEAGFSWQNPLLYLASLVYLATPWVLFELWRQRQKMLESVRTNCEASAAFWLMLVPLALFALMSFWRSIGLHWLFSFIPLLGVLAAIVLSPTVLAKLVRWSAVFGVLHVLAMAILVSLPAQAWKDTSFSRSVALRLHARELLTHIAPYAPDHLLAMESFSAAAFMAYQSGRPFAVFGSGSYFARQDDFATDWRAQSGRNVLILRTFPPRAQDYLPYFRQVEFREIVIDGTRFHLIIGQGFNYAVYHENVLTRIRQRFYRIPTWLPQRGCEFTERYFPEMK</sequence>
<keyword evidence="5 8" id="KW-0812">Transmembrane</keyword>
<feature type="transmembrane region" description="Helical" evidence="8">
    <location>
        <begin position="301"/>
        <end position="324"/>
    </location>
</feature>
<dbReference type="Proteomes" id="UP000886602">
    <property type="component" value="Unassembled WGS sequence"/>
</dbReference>
<organism evidence="10 11">
    <name type="scientific">Candidatus Propionivibrio dominans</name>
    <dbReference type="NCBI Taxonomy" id="2954373"/>
    <lineage>
        <taxon>Bacteria</taxon>
        <taxon>Pseudomonadati</taxon>
        <taxon>Pseudomonadota</taxon>
        <taxon>Betaproteobacteria</taxon>
        <taxon>Rhodocyclales</taxon>
        <taxon>Rhodocyclaceae</taxon>
        <taxon>Propionivibrio</taxon>
    </lineage>
</organism>
<dbReference type="AlphaFoldDB" id="A0A9D7I8N5"/>
<dbReference type="GO" id="GO:0016763">
    <property type="term" value="F:pentosyltransferase activity"/>
    <property type="evidence" value="ECO:0007669"/>
    <property type="project" value="TreeGrafter"/>
</dbReference>
<evidence type="ECO:0000256" key="6">
    <source>
        <dbReference type="ARBA" id="ARBA00022989"/>
    </source>
</evidence>
<reference evidence="10" key="1">
    <citation type="submission" date="2020-10" db="EMBL/GenBank/DDBJ databases">
        <title>Connecting structure to function with the recovery of over 1000 high-quality activated sludge metagenome-assembled genomes encoding full-length rRNA genes using long-read sequencing.</title>
        <authorList>
            <person name="Singleton C.M."/>
            <person name="Petriglieri F."/>
            <person name="Kristensen J.M."/>
            <person name="Kirkegaard R.H."/>
            <person name="Michaelsen T.Y."/>
            <person name="Andersen M.H."/>
            <person name="Karst S.M."/>
            <person name="Dueholm M.S."/>
            <person name="Nielsen P.H."/>
            <person name="Albertsen M."/>
        </authorList>
    </citation>
    <scope>NUCLEOTIDE SEQUENCE</scope>
    <source>
        <strain evidence="10">EsbW_18-Q3-R4-48_MAXAC.044</strain>
    </source>
</reference>
<proteinExistence type="predicted"/>
<evidence type="ECO:0000313" key="11">
    <source>
        <dbReference type="Proteomes" id="UP000886602"/>
    </source>
</evidence>
<feature type="transmembrane region" description="Helical" evidence="8">
    <location>
        <begin position="331"/>
        <end position="352"/>
    </location>
</feature>
<feature type="transmembrane region" description="Helical" evidence="8">
    <location>
        <begin position="192"/>
        <end position="212"/>
    </location>
</feature>
<protein>
    <submittedName>
        <fullName evidence="10">Glycosyltransferase family 39 protein</fullName>
    </submittedName>
</protein>
<evidence type="ECO:0000256" key="8">
    <source>
        <dbReference type="SAM" id="Phobius"/>
    </source>
</evidence>
<evidence type="ECO:0000313" key="10">
    <source>
        <dbReference type="EMBL" id="MBK7423303.1"/>
    </source>
</evidence>
<feature type="domain" description="Glycosyltransferase RgtA/B/C/D-like" evidence="9">
    <location>
        <begin position="52"/>
        <end position="212"/>
    </location>
</feature>
<evidence type="ECO:0000256" key="7">
    <source>
        <dbReference type="ARBA" id="ARBA00023136"/>
    </source>
</evidence>
<keyword evidence="2" id="KW-1003">Cell membrane</keyword>
<feature type="transmembrane region" description="Helical" evidence="8">
    <location>
        <begin position="114"/>
        <end position="139"/>
    </location>
</feature>
<accession>A0A9D7I8N5</accession>
<evidence type="ECO:0000256" key="4">
    <source>
        <dbReference type="ARBA" id="ARBA00022679"/>
    </source>
</evidence>
<feature type="transmembrane region" description="Helical" evidence="8">
    <location>
        <begin position="277"/>
        <end position="295"/>
    </location>
</feature>
<dbReference type="PANTHER" id="PTHR33908:SF11">
    <property type="entry name" value="MEMBRANE PROTEIN"/>
    <property type="match status" value="1"/>
</dbReference>
<feature type="transmembrane region" description="Helical" evidence="8">
    <location>
        <begin position="72"/>
        <end position="93"/>
    </location>
</feature>
<keyword evidence="4" id="KW-0808">Transferase</keyword>
<evidence type="ECO:0000256" key="1">
    <source>
        <dbReference type="ARBA" id="ARBA00004651"/>
    </source>
</evidence>
<evidence type="ECO:0000256" key="3">
    <source>
        <dbReference type="ARBA" id="ARBA00022676"/>
    </source>
</evidence>
<keyword evidence="7 8" id="KW-0472">Membrane</keyword>
<dbReference type="GO" id="GO:0005886">
    <property type="term" value="C:plasma membrane"/>
    <property type="evidence" value="ECO:0007669"/>
    <property type="project" value="UniProtKB-SubCell"/>
</dbReference>
<dbReference type="GO" id="GO:0009103">
    <property type="term" value="P:lipopolysaccharide biosynthetic process"/>
    <property type="evidence" value="ECO:0007669"/>
    <property type="project" value="UniProtKB-ARBA"/>
</dbReference>
<keyword evidence="3" id="KW-0328">Glycosyltransferase</keyword>
<dbReference type="PANTHER" id="PTHR33908">
    <property type="entry name" value="MANNOSYLTRANSFERASE YKCB-RELATED"/>
    <property type="match status" value="1"/>
</dbReference>
<dbReference type="InterPro" id="IPR038731">
    <property type="entry name" value="RgtA/B/C-like"/>
</dbReference>
<evidence type="ECO:0000259" key="9">
    <source>
        <dbReference type="Pfam" id="PF13231"/>
    </source>
</evidence>
<gene>
    <name evidence="10" type="ORF">IPJ48_09490</name>
</gene>
<evidence type="ECO:0000256" key="2">
    <source>
        <dbReference type="ARBA" id="ARBA00022475"/>
    </source>
</evidence>
<comment type="subcellular location">
    <subcellularLocation>
        <location evidence="1">Cell membrane</location>
        <topology evidence="1">Multi-pass membrane protein</topology>
    </subcellularLocation>
</comment>
<dbReference type="InterPro" id="IPR050297">
    <property type="entry name" value="LipidA_mod_glycosyltrf_83"/>
</dbReference>
<feature type="transmembrane region" description="Helical" evidence="8">
    <location>
        <begin position="12"/>
        <end position="32"/>
    </location>
</feature>
<comment type="caution">
    <text evidence="10">The sequence shown here is derived from an EMBL/GenBank/DDBJ whole genome shotgun (WGS) entry which is preliminary data.</text>
</comment>
<name>A0A9D7I8N5_9RHOO</name>